<evidence type="ECO:0000256" key="4">
    <source>
        <dbReference type="ARBA" id="ARBA00022989"/>
    </source>
</evidence>
<comment type="subcellular location">
    <subcellularLocation>
        <location evidence="1">Membrane</location>
        <topology evidence="1">Multi-pass membrane protein</topology>
    </subcellularLocation>
</comment>
<comment type="caution">
    <text evidence="9">The sequence shown here is derived from an EMBL/GenBank/DDBJ whole genome shotgun (WGS) entry which is preliminary data.</text>
</comment>
<evidence type="ECO:0000256" key="7">
    <source>
        <dbReference type="SAM" id="Phobius"/>
    </source>
</evidence>
<evidence type="ECO:0000256" key="5">
    <source>
        <dbReference type="ARBA" id="ARBA00023136"/>
    </source>
</evidence>
<dbReference type="OrthoDB" id="3949537at2"/>
<reference evidence="9" key="1">
    <citation type="submission" date="2019-09" db="EMBL/GenBank/DDBJ databases">
        <authorList>
            <person name="Teo W.F.A."/>
            <person name="Duangmal K."/>
        </authorList>
    </citation>
    <scope>NUCLEOTIDE SEQUENCE [LARGE SCALE GENOMIC DNA]</scope>
    <source>
        <strain evidence="9">K81G1</strain>
    </source>
</reference>
<keyword evidence="3" id="KW-0201">Cytochrome c-type biogenesis</keyword>
<evidence type="ECO:0000256" key="6">
    <source>
        <dbReference type="SAM" id="MobiDB-lite"/>
    </source>
</evidence>
<evidence type="ECO:0000256" key="3">
    <source>
        <dbReference type="ARBA" id="ARBA00022748"/>
    </source>
</evidence>
<keyword evidence="4 7" id="KW-1133">Transmembrane helix</keyword>
<evidence type="ECO:0000256" key="1">
    <source>
        <dbReference type="ARBA" id="ARBA00004141"/>
    </source>
</evidence>
<dbReference type="RefSeq" id="WP_144754283.1">
    <property type="nucleotide sequence ID" value="NZ_VMNW02000006.1"/>
</dbReference>
<feature type="domain" description="ResB-like" evidence="8">
    <location>
        <begin position="36"/>
        <end position="520"/>
    </location>
</feature>
<keyword evidence="2 7" id="KW-0812">Transmembrane</keyword>
<evidence type="ECO:0000256" key="2">
    <source>
        <dbReference type="ARBA" id="ARBA00022692"/>
    </source>
</evidence>
<dbReference type="InterPro" id="IPR023494">
    <property type="entry name" value="Cyt_c_bgen_Ccs1/CcsB/ResB"/>
</dbReference>
<dbReference type="Proteomes" id="UP000319769">
    <property type="component" value="Unassembled WGS sequence"/>
</dbReference>
<feature type="transmembrane region" description="Helical" evidence="7">
    <location>
        <begin position="92"/>
        <end position="111"/>
    </location>
</feature>
<dbReference type="PANTHER" id="PTHR31566">
    <property type="entry name" value="CYTOCHROME C BIOGENESIS PROTEIN CCS1, CHLOROPLASTIC"/>
    <property type="match status" value="1"/>
</dbReference>
<evidence type="ECO:0000259" key="8">
    <source>
        <dbReference type="Pfam" id="PF05140"/>
    </source>
</evidence>
<dbReference type="GO" id="GO:0016020">
    <property type="term" value="C:membrane"/>
    <property type="evidence" value="ECO:0007669"/>
    <property type="project" value="UniProtKB-SubCell"/>
</dbReference>
<feature type="transmembrane region" description="Helical" evidence="7">
    <location>
        <begin position="39"/>
        <end position="56"/>
    </location>
</feature>
<keyword evidence="5 7" id="KW-0472">Membrane</keyword>
<dbReference type="Pfam" id="PF05140">
    <property type="entry name" value="ResB"/>
    <property type="match status" value="1"/>
</dbReference>
<evidence type="ECO:0000313" key="9">
    <source>
        <dbReference type="EMBL" id="KAA9164855.1"/>
    </source>
</evidence>
<dbReference type="InterPro" id="IPR007816">
    <property type="entry name" value="ResB-like_domain"/>
</dbReference>
<feature type="transmembrane region" description="Helical" evidence="7">
    <location>
        <begin position="464"/>
        <end position="482"/>
    </location>
</feature>
<dbReference type="AlphaFoldDB" id="A0A5N0VFG9"/>
<protein>
    <submittedName>
        <fullName evidence="9">Cytochrome c biogenesis protein ResB</fullName>
    </submittedName>
</protein>
<dbReference type="GO" id="GO:0017004">
    <property type="term" value="P:cytochrome complex assembly"/>
    <property type="evidence" value="ECO:0007669"/>
    <property type="project" value="UniProtKB-KW"/>
</dbReference>
<evidence type="ECO:0000313" key="10">
    <source>
        <dbReference type="Proteomes" id="UP000319769"/>
    </source>
</evidence>
<feature type="compositionally biased region" description="Polar residues" evidence="6">
    <location>
        <begin position="323"/>
        <end position="339"/>
    </location>
</feature>
<dbReference type="EMBL" id="VMNW02000006">
    <property type="protein sequence ID" value="KAA9164855.1"/>
    <property type="molecule type" value="Genomic_DNA"/>
</dbReference>
<feature type="region of interest" description="Disordered" evidence="6">
    <location>
        <begin position="323"/>
        <end position="350"/>
    </location>
</feature>
<organism evidence="9 10">
    <name type="scientific">Amycolatopsis acidicola</name>
    <dbReference type="NCBI Taxonomy" id="2596893"/>
    <lineage>
        <taxon>Bacteria</taxon>
        <taxon>Bacillati</taxon>
        <taxon>Actinomycetota</taxon>
        <taxon>Actinomycetes</taxon>
        <taxon>Pseudonocardiales</taxon>
        <taxon>Pseudonocardiaceae</taxon>
        <taxon>Amycolatopsis</taxon>
    </lineage>
</organism>
<accession>A0A5N0VFG9</accession>
<name>A0A5N0VFG9_9PSEU</name>
<gene>
    <name evidence="9" type="ORF">FPZ12_006190</name>
</gene>
<feature type="transmembrane region" description="Helical" evidence="7">
    <location>
        <begin position="187"/>
        <end position="206"/>
    </location>
</feature>
<dbReference type="PANTHER" id="PTHR31566:SF0">
    <property type="entry name" value="CYTOCHROME C BIOGENESIS PROTEIN CCS1, CHLOROPLASTIC"/>
    <property type="match status" value="1"/>
</dbReference>
<proteinExistence type="predicted"/>
<keyword evidence="10" id="KW-1185">Reference proteome</keyword>
<sequence>MTATEAPPEPKKPYRATPLRRVLAFLRNIWRGLTSMRTALILLFLLALAALPGALLPQRALNPDKTAQYITDHGWWGTLLDRLQFFTVYSSVWFSAIYLLLMVSLVGCLLPRSFDYFRSMRAKPVLTPRNLSRMPHFREATVERSPDEVLESARRRLKGWRTVEREEDGGVRTISAERGYLRETGNLIFHFAMLGLIIAFALGKLYSYDGQVIVQADGSQFCNSGVYAYDSFNPGLRVDGTQLDQFCVKVNDFSAEYTAAGEPVAYKSNIEYQSGEDLANNTWKPYLLEVNSPLRTAGDRVYLLGNGYTPIFTVTYPNGETRTQKTQWRPADTTTQLSEGATKFDPPGVTDAAERRTKQLAITGLFAPTALVHGGVLTSTSASMTNPMVAVDVLQGDLGLDSGKGQSIFEVDQSMVDDGRLKQVARQNLAVGQSLTLADGTKITFDGAQRWVSLQVSHDPTQDYVLVFAVAMLLGLGASLLVKRRRVWLRVSPANEGGAGTVVAVGGLARTDQAGYGEEFVRIADELVTGKRRTKNAGQ</sequence>